<accession>A0A2J6TJD0</accession>
<dbReference type="InParanoid" id="A0A2J6TJD0"/>
<dbReference type="GO" id="GO:0044283">
    <property type="term" value="P:small molecule biosynthetic process"/>
    <property type="evidence" value="ECO:0007669"/>
    <property type="project" value="UniProtKB-ARBA"/>
</dbReference>
<dbReference type="RefSeq" id="XP_024740033.1">
    <property type="nucleotide sequence ID" value="XM_024876758.1"/>
</dbReference>
<keyword evidence="2" id="KW-0560">Oxidoreductase</keyword>
<proteinExistence type="inferred from homology"/>
<comment type="similarity">
    <text evidence="1 2">Belongs to the iron/ascorbate-dependent oxidoreductase family.</text>
</comment>
<dbReference type="GO" id="GO:0016491">
    <property type="term" value="F:oxidoreductase activity"/>
    <property type="evidence" value="ECO:0007669"/>
    <property type="project" value="UniProtKB-KW"/>
</dbReference>
<dbReference type="InterPro" id="IPR044861">
    <property type="entry name" value="IPNS-like_FE2OG_OXY"/>
</dbReference>
<keyword evidence="5" id="KW-1185">Reference proteome</keyword>
<dbReference type="InterPro" id="IPR005123">
    <property type="entry name" value="Oxoglu/Fe-dep_dioxygenase_dom"/>
</dbReference>
<dbReference type="Proteomes" id="UP000235371">
    <property type="component" value="Unassembled WGS sequence"/>
</dbReference>
<evidence type="ECO:0000256" key="1">
    <source>
        <dbReference type="ARBA" id="ARBA00008056"/>
    </source>
</evidence>
<dbReference type="PRINTS" id="PR00682">
    <property type="entry name" value="IPNSYNTHASE"/>
</dbReference>
<dbReference type="OrthoDB" id="288590at2759"/>
<name>A0A2J6TJD0_9HELO</name>
<dbReference type="GeneID" id="36584837"/>
<evidence type="ECO:0000256" key="2">
    <source>
        <dbReference type="RuleBase" id="RU003682"/>
    </source>
</evidence>
<feature type="domain" description="Fe2OG dioxygenase" evidence="3">
    <location>
        <begin position="182"/>
        <end position="299"/>
    </location>
</feature>
<dbReference type="InterPro" id="IPR026992">
    <property type="entry name" value="DIOX_N"/>
</dbReference>
<dbReference type="Pfam" id="PF03171">
    <property type="entry name" value="2OG-FeII_Oxy"/>
    <property type="match status" value="1"/>
</dbReference>
<sequence length="340" mass="38581">MAATSSLPIVDFSVWTSEGTPLERLAIAKELITACHETGFVHIRNHGVSPRTLDNAFAWTKEFFDMSHEKKMEAEKPKESIAFRGYIRQGVQKAVQVLDGDKEAVQTLRTVPDFNENFNYGSDQNEEQLNIWPPESTLPGFKDFATKFYWECWQTTQLILRALAIGLGLDDEEFFLKYHDGHGNQIALRHYMPVAAVEIESGQKERLGTHSDFGTVTLLFQDDCGGLEVEAPREPGKFISVTPIENALVMNVGDLLQHWSNDYLKSTLHRVRLPPLQDRYSGETRMMRQRYSIPYFVAPGSDAIVECILTCCDENTPAKYAPLSWAEWMRMRSSTAFGAE</sequence>
<dbReference type="InterPro" id="IPR027443">
    <property type="entry name" value="IPNS-like_sf"/>
</dbReference>
<dbReference type="GO" id="GO:0046872">
    <property type="term" value="F:metal ion binding"/>
    <property type="evidence" value="ECO:0007669"/>
    <property type="project" value="UniProtKB-KW"/>
</dbReference>
<dbReference type="SUPFAM" id="SSF51197">
    <property type="entry name" value="Clavaminate synthase-like"/>
    <property type="match status" value="1"/>
</dbReference>
<gene>
    <name evidence="4" type="ORF">K444DRAFT_556668</name>
</gene>
<dbReference type="InterPro" id="IPR050231">
    <property type="entry name" value="Iron_ascorbate_oxido_reductase"/>
</dbReference>
<dbReference type="EMBL" id="KZ613782">
    <property type="protein sequence ID" value="PMD63129.1"/>
    <property type="molecule type" value="Genomic_DNA"/>
</dbReference>
<evidence type="ECO:0000259" key="3">
    <source>
        <dbReference type="PROSITE" id="PS51471"/>
    </source>
</evidence>
<dbReference type="Gene3D" id="2.60.120.330">
    <property type="entry name" value="B-lactam Antibiotic, Isopenicillin N Synthase, Chain"/>
    <property type="match status" value="1"/>
</dbReference>
<reference evidence="4 5" key="1">
    <citation type="submission" date="2016-04" db="EMBL/GenBank/DDBJ databases">
        <title>A degradative enzymes factory behind the ericoid mycorrhizal symbiosis.</title>
        <authorList>
            <consortium name="DOE Joint Genome Institute"/>
            <person name="Martino E."/>
            <person name="Morin E."/>
            <person name="Grelet G."/>
            <person name="Kuo A."/>
            <person name="Kohler A."/>
            <person name="Daghino S."/>
            <person name="Barry K."/>
            <person name="Choi C."/>
            <person name="Cichocki N."/>
            <person name="Clum A."/>
            <person name="Copeland A."/>
            <person name="Hainaut M."/>
            <person name="Haridas S."/>
            <person name="Labutti K."/>
            <person name="Lindquist E."/>
            <person name="Lipzen A."/>
            <person name="Khouja H.-R."/>
            <person name="Murat C."/>
            <person name="Ohm R."/>
            <person name="Olson A."/>
            <person name="Spatafora J."/>
            <person name="Veneault-Fourrey C."/>
            <person name="Henrissat B."/>
            <person name="Grigoriev I."/>
            <person name="Martin F."/>
            <person name="Perotto S."/>
        </authorList>
    </citation>
    <scope>NUCLEOTIDE SEQUENCE [LARGE SCALE GENOMIC DNA]</scope>
    <source>
        <strain evidence="4 5">E</strain>
    </source>
</reference>
<organism evidence="4 5">
    <name type="scientific">Hyaloscypha bicolor E</name>
    <dbReference type="NCBI Taxonomy" id="1095630"/>
    <lineage>
        <taxon>Eukaryota</taxon>
        <taxon>Fungi</taxon>
        <taxon>Dikarya</taxon>
        <taxon>Ascomycota</taxon>
        <taxon>Pezizomycotina</taxon>
        <taxon>Leotiomycetes</taxon>
        <taxon>Helotiales</taxon>
        <taxon>Hyaloscyphaceae</taxon>
        <taxon>Hyaloscypha</taxon>
        <taxon>Hyaloscypha bicolor</taxon>
    </lineage>
</organism>
<dbReference type="Pfam" id="PF14226">
    <property type="entry name" value="DIOX_N"/>
    <property type="match status" value="1"/>
</dbReference>
<protein>
    <submittedName>
        <fullName evidence="4">Clavaminate synthase-like protein</fullName>
    </submittedName>
</protein>
<keyword evidence="2" id="KW-0408">Iron</keyword>
<evidence type="ECO:0000313" key="4">
    <source>
        <dbReference type="EMBL" id="PMD63129.1"/>
    </source>
</evidence>
<dbReference type="PANTHER" id="PTHR47990">
    <property type="entry name" value="2-OXOGLUTARATE (2OG) AND FE(II)-DEPENDENT OXYGENASE SUPERFAMILY PROTEIN-RELATED"/>
    <property type="match status" value="1"/>
</dbReference>
<keyword evidence="2" id="KW-0479">Metal-binding</keyword>
<evidence type="ECO:0000313" key="5">
    <source>
        <dbReference type="Proteomes" id="UP000235371"/>
    </source>
</evidence>
<dbReference type="STRING" id="1095630.A0A2J6TJD0"/>
<dbReference type="PROSITE" id="PS51471">
    <property type="entry name" value="FE2OG_OXY"/>
    <property type="match status" value="1"/>
</dbReference>
<dbReference type="AlphaFoldDB" id="A0A2J6TJD0"/>